<evidence type="ECO:0000256" key="1">
    <source>
        <dbReference type="SAM" id="Phobius"/>
    </source>
</evidence>
<reference evidence="3" key="1">
    <citation type="journal article" date="2019" name="Int. J. Syst. Evol. Microbiol.">
        <title>The Global Catalogue of Microorganisms (GCM) 10K type strain sequencing project: providing services to taxonomists for standard genome sequencing and annotation.</title>
        <authorList>
            <consortium name="The Broad Institute Genomics Platform"/>
            <consortium name="The Broad Institute Genome Sequencing Center for Infectious Disease"/>
            <person name="Wu L."/>
            <person name="Ma J."/>
        </authorList>
    </citation>
    <scope>NUCLEOTIDE SEQUENCE [LARGE SCALE GENOMIC DNA]</scope>
    <source>
        <strain evidence="3">CGMCC 4.7093</strain>
    </source>
</reference>
<keyword evidence="1" id="KW-0812">Transmembrane</keyword>
<name>A0ABV9YQU8_9PSEU</name>
<feature type="transmembrane region" description="Helical" evidence="1">
    <location>
        <begin position="6"/>
        <end position="27"/>
    </location>
</feature>
<dbReference type="Proteomes" id="UP001595947">
    <property type="component" value="Unassembled WGS sequence"/>
</dbReference>
<evidence type="ECO:0008006" key="4">
    <source>
        <dbReference type="Google" id="ProtNLM"/>
    </source>
</evidence>
<keyword evidence="3" id="KW-1185">Reference proteome</keyword>
<accession>A0ABV9YQU8</accession>
<gene>
    <name evidence="2" type="ORF">ACFPBZ_16945</name>
</gene>
<keyword evidence="1" id="KW-1133">Transmembrane helix</keyword>
<organism evidence="2 3">
    <name type="scientific">Actinomycetospora atypica</name>
    <dbReference type="NCBI Taxonomy" id="1290095"/>
    <lineage>
        <taxon>Bacteria</taxon>
        <taxon>Bacillati</taxon>
        <taxon>Actinomycetota</taxon>
        <taxon>Actinomycetes</taxon>
        <taxon>Pseudonocardiales</taxon>
        <taxon>Pseudonocardiaceae</taxon>
        <taxon>Actinomycetospora</taxon>
    </lineage>
</organism>
<evidence type="ECO:0000313" key="2">
    <source>
        <dbReference type="EMBL" id="MFC5063910.1"/>
    </source>
</evidence>
<proteinExistence type="predicted"/>
<dbReference type="EMBL" id="JBHSIV010000018">
    <property type="protein sequence ID" value="MFC5063910.1"/>
    <property type="molecule type" value="Genomic_DNA"/>
</dbReference>
<dbReference type="RefSeq" id="WP_378037259.1">
    <property type="nucleotide sequence ID" value="NZ_JBHSIV010000018.1"/>
</dbReference>
<protein>
    <recommendedName>
        <fullName evidence="4">Secreted protein</fullName>
    </recommendedName>
</protein>
<sequence>MVGPIVWSIVAVLAALVVLALLVVGLLRAVGRTTAVLGAFTSFTGDRVGLLRARVAALQVRVRHHDRGRAVSPVQSDVPAEGAHP</sequence>
<comment type="caution">
    <text evidence="2">The sequence shown here is derived from an EMBL/GenBank/DDBJ whole genome shotgun (WGS) entry which is preliminary data.</text>
</comment>
<keyword evidence="1" id="KW-0472">Membrane</keyword>
<evidence type="ECO:0000313" key="3">
    <source>
        <dbReference type="Proteomes" id="UP001595947"/>
    </source>
</evidence>